<dbReference type="PATRIC" id="fig|1125712.3.peg.582"/>
<evidence type="ECO:0000313" key="1">
    <source>
        <dbReference type="EMBL" id="ERL09846.1"/>
    </source>
</evidence>
<dbReference type="EMBL" id="AWEZ01000020">
    <property type="protein sequence ID" value="ERL09846.1"/>
    <property type="molecule type" value="Genomic_DNA"/>
</dbReference>
<dbReference type="STRING" id="1125712.HMPREF1316_1519"/>
<organism evidence="1 2">
    <name type="scientific">Olsenella profusa F0195</name>
    <dbReference type="NCBI Taxonomy" id="1125712"/>
    <lineage>
        <taxon>Bacteria</taxon>
        <taxon>Bacillati</taxon>
        <taxon>Actinomycetota</taxon>
        <taxon>Coriobacteriia</taxon>
        <taxon>Coriobacteriales</taxon>
        <taxon>Atopobiaceae</taxon>
        <taxon>Olsenella</taxon>
    </lineage>
</organism>
<name>U2VB89_9ACTN</name>
<proteinExistence type="predicted"/>
<gene>
    <name evidence="1" type="ORF">HMPREF1316_1519</name>
</gene>
<evidence type="ECO:0000313" key="2">
    <source>
        <dbReference type="Proteomes" id="UP000016638"/>
    </source>
</evidence>
<dbReference type="AlphaFoldDB" id="U2VB89"/>
<dbReference type="RefSeq" id="WP_021725474.1">
    <property type="nucleotide sequence ID" value="NZ_AWEZ01000020.1"/>
</dbReference>
<reference evidence="1 2" key="1">
    <citation type="submission" date="2013-08" db="EMBL/GenBank/DDBJ databases">
        <authorList>
            <person name="Durkin A.S."/>
            <person name="Haft D.R."/>
            <person name="McCorrison J."/>
            <person name="Torralba M."/>
            <person name="Gillis M."/>
            <person name="Haft D.H."/>
            <person name="Methe B."/>
            <person name="Sutton G."/>
            <person name="Nelson K.E."/>
        </authorList>
    </citation>
    <scope>NUCLEOTIDE SEQUENCE [LARGE SCALE GENOMIC DNA]</scope>
    <source>
        <strain evidence="1 2">F0195</strain>
    </source>
</reference>
<evidence type="ECO:0008006" key="3">
    <source>
        <dbReference type="Google" id="ProtNLM"/>
    </source>
</evidence>
<comment type="caution">
    <text evidence="1">The sequence shown here is derived from an EMBL/GenBank/DDBJ whole genome shotgun (WGS) entry which is preliminary data.</text>
</comment>
<keyword evidence="2" id="KW-1185">Reference proteome</keyword>
<dbReference type="Proteomes" id="UP000016638">
    <property type="component" value="Unassembled WGS sequence"/>
</dbReference>
<dbReference type="InterPro" id="IPR036249">
    <property type="entry name" value="Thioredoxin-like_sf"/>
</dbReference>
<dbReference type="Gene3D" id="3.40.30.10">
    <property type="entry name" value="Glutaredoxin"/>
    <property type="match status" value="1"/>
</dbReference>
<protein>
    <recommendedName>
        <fullName evidence="3">Thioredoxin domain protein</fullName>
    </recommendedName>
</protein>
<dbReference type="OrthoDB" id="3187231at2"/>
<accession>U2VB89</accession>
<dbReference type="SUPFAM" id="SSF52833">
    <property type="entry name" value="Thioredoxin-like"/>
    <property type="match status" value="1"/>
</dbReference>
<sequence length="85" mass="9674">MPTVTIWHASWCSPCRGTLRDLVPTLEDEGIEPLTKDIDWCPCEAMDRDIDYLPTVTVDDGDEELMRCRGYPTADAVDRIIELCE</sequence>